<gene>
    <name evidence="2" type="ORF">AaeL_AAEL004408</name>
</gene>
<reference evidence="2" key="1">
    <citation type="submission" date="2005-10" db="EMBL/GenBank/DDBJ databases">
        <authorList>
            <person name="Loftus B.J."/>
            <person name="Nene V.M."/>
            <person name="Hannick L.I."/>
            <person name="Bidwell S."/>
            <person name="Haas B."/>
            <person name="Amedeo P."/>
            <person name="Orvis J."/>
            <person name="Wortman J.R."/>
            <person name="White O.R."/>
            <person name="Salzberg S."/>
            <person name="Shumway M."/>
            <person name="Koo H."/>
            <person name="Zhao Y."/>
            <person name="Holmes M."/>
            <person name="Miller J."/>
            <person name="Schatz M."/>
            <person name="Pop M."/>
            <person name="Pai G."/>
            <person name="Utterback T."/>
            <person name="Rogers Y.-H."/>
            <person name="Kravitz S."/>
            <person name="Fraser C.M."/>
        </authorList>
    </citation>
    <scope>NUCLEOTIDE SEQUENCE</scope>
    <source>
        <strain evidence="2">Liverpool</strain>
    </source>
</reference>
<accession>Q17CW5</accession>
<dbReference type="HOGENOM" id="CLU_2924550_0_0_1"/>
<evidence type="ECO:0000256" key="1">
    <source>
        <dbReference type="SAM" id="MobiDB-lite"/>
    </source>
</evidence>
<reference evidence="2" key="3">
    <citation type="submission" date="2012-09" db="EMBL/GenBank/DDBJ databases">
        <authorList>
            <consortium name="VectorBase"/>
        </authorList>
    </citation>
    <scope>NUCLEOTIDE SEQUENCE</scope>
    <source>
        <strain evidence="2">Liverpool</strain>
    </source>
</reference>
<feature type="region of interest" description="Disordered" evidence="1">
    <location>
        <begin position="1"/>
        <end position="24"/>
    </location>
</feature>
<evidence type="ECO:0000313" key="2">
    <source>
        <dbReference type="EMBL" id="EAT44209.1"/>
    </source>
</evidence>
<reference evidence="2" key="2">
    <citation type="journal article" date="2007" name="Science">
        <title>Genome sequence of Aedes aegypti, a major arbovirus vector.</title>
        <authorList>
            <person name="Nene V."/>
            <person name="Wortman J.R."/>
            <person name="Lawson D."/>
            <person name="Haas B."/>
            <person name="Kodira C."/>
            <person name="Tu Z.J."/>
            <person name="Loftus B."/>
            <person name="Xi Z."/>
            <person name="Megy K."/>
            <person name="Grabherr M."/>
            <person name="Ren Q."/>
            <person name="Zdobnov E.M."/>
            <person name="Lobo N.F."/>
            <person name="Campbell K.S."/>
            <person name="Brown S.E."/>
            <person name="Bonaldo M.F."/>
            <person name="Zhu J."/>
            <person name="Sinkins S.P."/>
            <person name="Hogenkamp D.G."/>
            <person name="Amedeo P."/>
            <person name="Arensburger P."/>
            <person name="Atkinson P.W."/>
            <person name="Bidwell S."/>
            <person name="Biedler J."/>
            <person name="Birney E."/>
            <person name="Bruggner R.V."/>
            <person name="Costas J."/>
            <person name="Coy M.R."/>
            <person name="Crabtree J."/>
            <person name="Crawford M."/>
            <person name="Debruyn B."/>
            <person name="Decaprio D."/>
            <person name="Eiglmeier K."/>
            <person name="Eisenstadt E."/>
            <person name="El-Dorry H."/>
            <person name="Gelbart W.M."/>
            <person name="Gomes S.L."/>
            <person name="Hammond M."/>
            <person name="Hannick L.I."/>
            <person name="Hogan J.R."/>
            <person name="Holmes M.H."/>
            <person name="Jaffe D."/>
            <person name="Johnston J.S."/>
            <person name="Kennedy R.C."/>
            <person name="Koo H."/>
            <person name="Kravitz S."/>
            <person name="Kriventseva E.V."/>
            <person name="Kulp D."/>
            <person name="Labutti K."/>
            <person name="Lee E."/>
            <person name="Li S."/>
            <person name="Lovin D.D."/>
            <person name="Mao C."/>
            <person name="Mauceli E."/>
            <person name="Menck C.F."/>
            <person name="Miller J.R."/>
            <person name="Montgomery P."/>
            <person name="Mori A."/>
            <person name="Nascimento A.L."/>
            <person name="Naveira H.F."/>
            <person name="Nusbaum C."/>
            <person name="O'leary S."/>
            <person name="Orvis J."/>
            <person name="Pertea M."/>
            <person name="Quesneville H."/>
            <person name="Reidenbach K.R."/>
            <person name="Rogers Y.H."/>
            <person name="Roth C.W."/>
            <person name="Schneider J.R."/>
            <person name="Schatz M."/>
            <person name="Shumway M."/>
            <person name="Stanke M."/>
            <person name="Stinson E.O."/>
            <person name="Tubio J.M."/>
            <person name="Vanzee J.P."/>
            <person name="Verjovski-Almeida S."/>
            <person name="Werner D."/>
            <person name="White O."/>
            <person name="Wyder S."/>
            <person name="Zeng Q."/>
            <person name="Zhao Q."/>
            <person name="Zhao Y."/>
            <person name="Hill C.A."/>
            <person name="Raikhel A.S."/>
            <person name="Soares M.B."/>
            <person name="Knudson D.L."/>
            <person name="Lee N.H."/>
            <person name="Galagan J."/>
            <person name="Salzberg S.L."/>
            <person name="Paulsen I.T."/>
            <person name="Dimopoulos G."/>
            <person name="Collins F.H."/>
            <person name="Birren B."/>
            <person name="Fraser-Liggett C.M."/>
            <person name="Severson D.W."/>
        </authorList>
    </citation>
    <scope>NUCLEOTIDE SEQUENCE [LARGE SCALE GENOMIC DNA]</scope>
    <source>
        <strain evidence="2">Liverpool</strain>
    </source>
</reference>
<name>Q17CW5_AEDAE</name>
<dbReference type="AlphaFoldDB" id="Q17CW5"/>
<organism evidence="2 3">
    <name type="scientific">Aedes aegypti</name>
    <name type="common">Yellowfever mosquito</name>
    <name type="synonym">Culex aegypti</name>
    <dbReference type="NCBI Taxonomy" id="7159"/>
    <lineage>
        <taxon>Eukaryota</taxon>
        <taxon>Metazoa</taxon>
        <taxon>Ecdysozoa</taxon>
        <taxon>Arthropoda</taxon>
        <taxon>Hexapoda</taxon>
        <taxon>Insecta</taxon>
        <taxon>Pterygota</taxon>
        <taxon>Neoptera</taxon>
        <taxon>Endopterygota</taxon>
        <taxon>Diptera</taxon>
        <taxon>Nematocera</taxon>
        <taxon>Culicoidea</taxon>
        <taxon>Culicidae</taxon>
        <taxon>Culicinae</taxon>
        <taxon>Aedini</taxon>
        <taxon>Aedes</taxon>
        <taxon>Stegomyia</taxon>
    </lineage>
</organism>
<evidence type="ECO:0000313" key="3">
    <source>
        <dbReference type="Proteomes" id="UP000682892"/>
    </source>
</evidence>
<proteinExistence type="predicted"/>
<dbReference type="PaxDb" id="7159-AAEL004408-PA"/>
<sequence>MAFCNHPKAVDTGAAKRHSSSHSVNTAISAASQVDGNQQKQAFLLLLAVEASQVADAVAVK</sequence>
<dbReference type="EMBL" id="CH477303">
    <property type="protein sequence ID" value="EAT44209.1"/>
    <property type="molecule type" value="Genomic_DNA"/>
</dbReference>
<dbReference type="Proteomes" id="UP000682892">
    <property type="component" value="Chromosome 1"/>
</dbReference>
<protein>
    <submittedName>
        <fullName evidence="2">AAEL004408-PA</fullName>
    </submittedName>
</protein>